<accession>A0AAD4ISK8</accession>
<evidence type="ECO:0000313" key="1">
    <source>
        <dbReference type="EMBL" id="KAH6820519.1"/>
    </source>
</evidence>
<keyword evidence="2" id="KW-1185">Reference proteome</keyword>
<protein>
    <submittedName>
        <fullName evidence="1">Beta glucosidase 8</fullName>
    </submittedName>
</protein>
<reference evidence="1 2" key="1">
    <citation type="journal article" date="2021" name="Nat. Commun.">
        <title>Incipient diploidization of the medicinal plant Perilla within 10,000 years.</title>
        <authorList>
            <person name="Zhang Y."/>
            <person name="Shen Q."/>
            <person name="Leng L."/>
            <person name="Zhang D."/>
            <person name="Chen S."/>
            <person name="Shi Y."/>
            <person name="Ning Z."/>
            <person name="Chen S."/>
        </authorList>
    </citation>
    <scope>NUCLEOTIDE SEQUENCE [LARGE SCALE GENOMIC DNA]</scope>
    <source>
        <strain evidence="2">cv. PC099</strain>
    </source>
</reference>
<comment type="caution">
    <text evidence="1">The sequence shown here is derived from an EMBL/GenBank/DDBJ whole genome shotgun (WGS) entry which is preliminary data.</text>
</comment>
<dbReference type="AlphaFoldDB" id="A0AAD4ISK8"/>
<name>A0AAD4ISK8_PERFH</name>
<dbReference type="EMBL" id="SDAM02003674">
    <property type="protein sequence ID" value="KAH6820519.1"/>
    <property type="molecule type" value="Genomic_DNA"/>
</dbReference>
<sequence>MVLKLQPSLSQSSAPLSLLIMINQSNVHCQSLQFSMMEEYGRKEYLQLYIGEVTCRSCRSRPQPNLILSQENLGPLELFYHQSAPQNIIS</sequence>
<proteinExistence type="predicted"/>
<evidence type="ECO:0000313" key="2">
    <source>
        <dbReference type="Proteomes" id="UP001190926"/>
    </source>
</evidence>
<dbReference type="Proteomes" id="UP001190926">
    <property type="component" value="Unassembled WGS sequence"/>
</dbReference>
<organism evidence="1 2">
    <name type="scientific">Perilla frutescens var. hirtella</name>
    <name type="common">Perilla citriodora</name>
    <name type="synonym">Perilla setoyensis</name>
    <dbReference type="NCBI Taxonomy" id="608512"/>
    <lineage>
        <taxon>Eukaryota</taxon>
        <taxon>Viridiplantae</taxon>
        <taxon>Streptophyta</taxon>
        <taxon>Embryophyta</taxon>
        <taxon>Tracheophyta</taxon>
        <taxon>Spermatophyta</taxon>
        <taxon>Magnoliopsida</taxon>
        <taxon>eudicotyledons</taxon>
        <taxon>Gunneridae</taxon>
        <taxon>Pentapetalae</taxon>
        <taxon>asterids</taxon>
        <taxon>lamiids</taxon>
        <taxon>Lamiales</taxon>
        <taxon>Lamiaceae</taxon>
        <taxon>Nepetoideae</taxon>
        <taxon>Elsholtzieae</taxon>
        <taxon>Perilla</taxon>
    </lineage>
</organism>
<gene>
    <name evidence="1" type="ORF">C2S53_008792</name>
</gene>